<dbReference type="GO" id="GO:0005737">
    <property type="term" value="C:cytoplasm"/>
    <property type="evidence" value="ECO:0007669"/>
    <property type="project" value="TreeGrafter"/>
</dbReference>
<dbReference type="GO" id="GO:0070005">
    <property type="term" value="F:cysteine-type aminopeptidase activity"/>
    <property type="evidence" value="ECO:0007669"/>
    <property type="project" value="InterPro"/>
</dbReference>
<organism evidence="7 8">
    <name type="scientific">Xylanibacter ruminicola</name>
    <name type="common">Prevotella ruminicola</name>
    <dbReference type="NCBI Taxonomy" id="839"/>
    <lineage>
        <taxon>Bacteria</taxon>
        <taxon>Pseudomonadati</taxon>
        <taxon>Bacteroidota</taxon>
        <taxon>Bacteroidia</taxon>
        <taxon>Bacteroidales</taxon>
        <taxon>Prevotellaceae</taxon>
        <taxon>Xylanibacter</taxon>
    </lineage>
</organism>
<dbReference type="GO" id="GO:0043418">
    <property type="term" value="P:homocysteine catabolic process"/>
    <property type="evidence" value="ECO:0007669"/>
    <property type="project" value="TreeGrafter"/>
</dbReference>
<dbReference type="SUPFAM" id="SSF54001">
    <property type="entry name" value="Cysteine proteinases"/>
    <property type="match status" value="1"/>
</dbReference>
<feature type="signal peptide" evidence="6">
    <location>
        <begin position="1"/>
        <end position="49"/>
    </location>
</feature>
<evidence type="ECO:0000256" key="5">
    <source>
        <dbReference type="PIRSR" id="PIRSR005700-1"/>
    </source>
</evidence>
<dbReference type="InterPro" id="IPR038765">
    <property type="entry name" value="Papain-like_cys_pep_sf"/>
</dbReference>
<keyword evidence="1 4" id="KW-0645">Protease</keyword>
<reference evidence="7 8" key="1">
    <citation type="submission" date="2016-11" db="EMBL/GenBank/DDBJ databases">
        <authorList>
            <person name="Jaros S."/>
            <person name="Januszkiewicz K."/>
            <person name="Wedrychowicz H."/>
        </authorList>
    </citation>
    <scope>NUCLEOTIDE SEQUENCE [LARGE SCALE GENOMIC DNA]</scope>
    <source>
        <strain evidence="7 8">KHT3</strain>
    </source>
</reference>
<feature type="chain" id="PRO_5012748499" description="Aminopeptidase" evidence="6">
    <location>
        <begin position="50"/>
        <end position="495"/>
    </location>
</feature>
<evidence type="ECO:0000256" key="1">
    <source>
        <dbReference type="ARBA" id="ARBA00022670"/>
    </source>
</evidence>
<dbReference type="Proteomes" id="UP000184130">
    <property type="component" value="Unassembled WGS sequence"/>
</dbReference>
<dbReference type="Pfam" id="PF03051">
    <property type="entry name" value="Peptidase_C1_2"/>
    <property type="match status" value="1"/>
</dbReference>
<evidence type="ECO:0000256" key="3">
    <source>
        <dbReference type="ARBA" id="ARBA00022807"/>
    </source>
</evidence>
<dbReference type="GO" id="GO:0009636">
    <property type="term" value="P:response to toxic substance"/>
    <property type="evidence" value="ECO:0007669"/>
    <property type="project" value="TreeGrafter"/>
</dbReference>
<comment type="similarity">
    <text evidence="4">Belongs to the peptidase C1 family.</text>
</comment>
<dbReference type="CDD" id="cd00585">
    <property type="entry name" value="Peptidase_C1B"/>
    <property type="match status" value="1"/>
</dbReference>
<dbReference type="PANTHER" id="PTHR10363:SF2">
    <property type="entry name" value="BLEOMYCIN HYDROLASE"/>
    <property type="match status" value="1"/>
</dbReference>
<dbReference type="InterPro" id="IPR004134">
    <property type="entry name" value="Peptidase_C1B"/>
</dbReference>
<evidence type="ECO:0000313" key="8">
    <source>
        <dbReference type="Proteomes" id="UP000184130"/>
    </source>
</evidence>
<accession>A0A1M6WPQ8</accession>
<feature type="active site" evidence="5">
    <location>
        <position position="120"/>
    </location>
</feature>
<evidence type="ECO:0000256" key="4">
    <source>
        <dbReference type="PIRNR" id="PIRNR005700"/>
    </source>
</evidence>
<feature type="active site" evidence="5">
    <location>
        <position position="414"/>
    </location>
</feature>
<evidence type="ECO:0000313" key="7">
    <source>
        <dbReference type="EMBL" id="SHK95515.1"/>
    </source>
</evidence>
<dbReference type="PROSITE" id="PS00139">
    <property type="entry name" value="THIOL_PROTEASE_CYS"/>
    <property type="match status" value="1"/>
</dbReference>
<name>A0A1M6WPQ8_XYLRU</name>
<dbReference type="PANTHER" id="PTHR10363">
    <property type="entry name" value="BLEOMYCIN HYDROLASE"/>
    <property type="match status" value="1"/>
</dbReference>
<feature type="active site" evidence="5">
    <location>
        <position position="436"/>
    </location>
</feature>
<keyword evidence="4" id="KW-0031">Aminopeptidase</keyword>
<dbReference type="Gene3D" id="3.90.70.10">
    <property type="entry name" value="Cysteine proteinases"/>
    <property type="match status" value="1"/>
</dbReference>
<dbReference type="GO" id="GO:0006508">
    <property type="term" value="P:proteolysis"/>
    <property type="evidence" value="ECO:0007669"/>
    <property type="project" value="UniProtKB-KW"/>
</dbReference>
<keyword evidence="2 4" id="KW-0378">Hydrolase</keyword>
<proteinExistence type="inferred from homology"/>
<evidence type="ECO:0000256" key="6">
    <source>
        <dbReference type="SAM" id="SignalP"/>
    </source>
</evidence>
<dbReference type="PIRSF" id="PIRSF005700">
    <property type="entry name" value="PepC"/>
    <property type="match status" value="1"/>
</dbReference>
<sequence length="495" mass="56017">MFCDFIKGWGNVPFTSLSLPLNFNLNYNMVNKSVLILLAACGLSAQAFAQGGGISAQMLQEIQKEQKQCGKERVIANAVYGMSIDALAKNYKAAATPIDTHFSVETRKQSITDQKSSGRCWMFSGLNVLRSNYMAHADSVSIEFSQAYLFFWDQLEKANLMLQGVIDTAKKPIDDQRVQFFFHSPIGDGGTFCGVADLAPKYGLVPSEVMPETFTSENTSKARSLISSKLREFGLQLRDMVAKKKSAADIQKAKTQMLTQIYRMLKLTLGAPVEKFTYAFHDKAGRQLGEAKEYTPLSFYKEVVGDDIKGTFIMVMNDPRREYYKTYEVEYDRHTYDGTNWRYLNLPMDEIEQLAIASLKDGRKMYSSYDVGKLLDRKRGYASLDNFDYGSVFGTTFAMDKAQRISTFDSGSTHAMTLTAVDLDKQGKPIKWKVENSWGPSNGQQGCIIMTAEWFREYMFRLVVNKKYVSEKLLKAYNTKPVMVMPEDPLFLPDE</sequence>
<dbReference type="AlphaFoldDB" id="A0A1M6WPQ8"/>
<protein>
    <recommendedName>
        <fullName evidence="4">Aminopeptidase</fullName>
    </recommendedName>
</protein>
<gene>
    <name evidence="7" type="ORF">SAMN05216463_11779</name>
</gene>
<evidence type="ECO:0000256" key="2">
    <source>
        <dbReference type="ARBA" id="ARBA00022801"/>
    </source>
</evidence>
<dbReference type="InterPro" id="IPR000169">
    <property type="entry name" value="Pept_cys_AS"/>
</dbReference>
<dbReference type="EMBL" id="FRBD01000017">
    <property type="protein sequence ID" value="SHK95515.1"/>
    <property type="molecule type" value="Genomic_DNA"/>
</dbReference>
<keyword evidence="3 4" id="KW-0788">Thiol protease</keyword>
<keyword evidence="6" id="KW-0732">Signal</keyword>